<evidence type="ECO:0000313" key="3">
    <source>
        <dbReference type="Proteomes" id="UP000070544"/>
    </source>
</evidence>
<evidence type="ECO:0000313" key="2">
    <source>
        <dbReference type="EMBL" id="KXS12749.1"/>
    </source>
</evidence>
<evidence type="ECO:0000259" key="1">
    <source>
        <dbReference type="Pfam" id="PF07883"/>
    </source>
</evidence>
<dbReference type="EMBL" id="KQ965785">
    <property type="protein sequence ID" value="KXS12749.1"/>
    <property type="molecule type" value="Genomic_DNA"/>
</dbReference>
<accession>A0A139A7S9</accession>
<protein>
    <recommendedName>
        <fullName evidence="1">Cupin type-2 domain-containing protein</fullName>
    </recommendedName>
</protein>
<dbReference type="Gene3D" id="2.60.120.10">
    <property type="entry name" value="Jelly Rolls"/>
    <property type="match status" value="1"/>
</dbReference>
<dbReference type="InterPro" id="IPR013096">
    <property type="entry name" value="Cupin_2"/>
</dbReference>
<dbReference type="InterPro" id="IPR014710">
    <property type="entry name" value="RmlC-like_jellyroll"/>
</dbReference>
<reference evidence="2 3" key="1">
    <citation type="journal article" date="2015" name="Genome Biol. Evol.">
        <title>Phylogenomic analyses indicate that early fungi evolved digesting cell walls of algal ancestors of land plants.</title>
        <authorList>
            <person name="Chang Y."/>
            <person name="Wang S."/>
            <person name="Sekimoto S."/>
            <person name="Aerts A.L."/>
            <person name="Choi C."/>
            <person name="Clum A."/>
            <person name="LaButti K.M."/>
            <person name="Lindquist E.A."/>
            <person name="Yee Ngan C."/>
            <person name="Ohm R.A."/>
            <person name="Salamov A.A."/>
            <person name="Grigoriev I.V."/>
            <person name="Spatafora J.W."/>
            <person name="Berbee M.L."/>
        </authorList>
    </citation>
    <scope>NUCLEOTIDE SEQUENCE [LARGE SCALE GENOMIC DNA]</scope>
    <source>
        <strain evidence="2 3">JEL478</strain>
    </source>
</reference>
<dbReference type="OrthoDB" id="445803at2759"/>
<organism evidence="2 3">
    <name type="scientific">Gonapodya prolifera (strain JEL478)</name>
    <name type="common">Monoblepharis prolifera</name>
    <dbReference type="NCBI Taxonomy" id="1344416"/>
    <lineage>
        <taxon>Eukaryota</taxon>
        <taxon>Fungi</taxon>
        <taxon>Fungi incertae sedis</taxon>
        <taxon>Chytridiomycota</taxon>
        <taxon>Chytridiomycota incertae sedis</taxon>
        <taxon>Monoblepharidomycetes</taxon>
        <taxon>Monoblepharidales</taxon>
        <taxon>Gonapodyaceae</taxon>
        <taxon>Gonapodya</taxon>
    </lineage>
</organism>
<sequence length="131" mass="14860">MLRNSLRDYSLVLPGELEDNLWRPRHLDYHLTQGICRIPPGKALKKHHHSHVETYYVLEGEALMETGTNPDGSVSMGAGRRLKAGDAVFLPGNCPHRTFNDSVNKDFVFLYTFGADKFSDAQFVIWNSQIL</sequence>
<dbReference type="AlphaFoldDB" id="A0A139A7S9"/>
<dbReference type="Proteomes" id="UP000070544">
    <property type="component" value="Unassembled WGS sequence"/>
</dbReference>
<proteinExistence type="predicted"/>
<gene>
    <name evidence="2" type="ORF">M427DRAFT_391584</name>
</gene>
<feature type="domain" description="Cupin type-2" evidence="1">
    <location>
        <begin position="35"/>
        <end position="110"/>
    </location>
</feature>
<keyword evidence="3" id="KW-1185">Reference proteome</keyword>
<dbReference type="Pfam" id="PF07883">
    <property type="entry name" value="Cupin_2"/>
    <property type="match status" value="1"/>
</dbReference>
<dbReference type="InterPro" id="IPR011051">
    <property type="entry name" value="RmlC_Cupin_sf"/>
</dbReference>
<name>A0A139A7S9_GONPJ</name>
<dbReference type="SUPFAM" id="SSF51182">
    <property type="entry name" value="RmlC-like cupins"/>
    <property type="match status" value="1"/>
</dbReference>